<organism evidence="3 4">
    <name type="scientific">Staphylococcus casei</name>
    <dbReference type="NCBI Taxonomy" id="201828"/>
    <lineage>
        <taxon>Bacteria</taxon>
        <taxon>Bacillati</taxon>
        <taxon>Bacillota</taxon>
        <taxon>Bacilli</taxon>
        <taxon>Bacillales</taxon>
        <taxon>Staphylococcaceae</taxon>
        <taxon>Staphylococcus</taxon>
    </lineage>
</organism>
<feature type="domain" description="DUF4352" evidence="2">
    <location>
        <begin position="17"/>
        <end position="103"/>
    </location>
</feature>
<reference evidence="3 4" key="1">
    <citation type="journal article" date="2024" name="ISME J.">
        <title>Staphylococcus epidermidis bacteriocin A37 kills natural competitors with a unique mechanism of action.</title>
        <authorList>
            <person name="Puls J.S."/>
            <person name="Winnerling B."/>
            <person name="Power J.J."/>
            <person name="Kruger A.M."/>
            <person name="Brajtenbach D."/>
            <person name="Johnson M."/>
            <person name="Bilici K."/>
            <person name="Camus L."/>
            <person name="Fliesswasser T."/>
            <person name="Schneider T."/>
            <person name="Sahl H.G."/>
            <person name="Ghosal D."/>
            <person name="Kubitscheck U."/>
            <person name="Heilbronner S."/>
            <person name="Grein F."/>
        </authorList>
    </citation>
    <scope>NUCLEOTIDE SEQUENCE [LARGE SCALE GENOMIC DNA]</scope>
    <source>
        <strain evidence="3 4">SCK7</strain>
    </source>
</reference>
<protein>
    <submittedName>
        <fullName evidence="3">DUF4352 domain-containing protein</fullName>
    </submittedName>
</protein>
<dbReference type="InterPro" id="IPR029051">
    <property type="entry name" value="DUF4352"/>
</dbReference>
<proteinExistence type="predicted"/>
<dbReference type="EMBL" id="CP133006">
    <property type="protein sequence ID" value="WZG10649.1"/>
    <property type="molecule type" value="Genomic_DNA"/>
</dbReference>
<evidence type="ECO:0000313" key="4">
    <source>
        <dbReference type="Proteomes" id="UP001468345"/>
    </source>
</evidence>
<dbReference type="Pfam" id="PF11611">
    <property type="entry name" value="DUF4352"/>
    <property type="match status" value="1"/>
</dbReference>
<name>A0ABZ2WG63_9STAP</name>
<dbReference type="Gene3D" id="2.60.40.1240">
    <property type="match status" value="1"/>
</dbReference>
<gene>
    <name evidence="3" type="ORF">SHJJP9002_001437</name>
</gene>
<dbReference type="Proteomes" id="UP001468345">
    <property type="component" value="Chromosome"/>
</dbReference>
<evidence type="ECO:0000256" key="1">
    <source>
        <dbReference type="ARBA" id="ARBA00022729"/>
    </source>
</evidence>
<keyword evidence="1" id="KW-0732">Signal</keyword>
<evidence type="ECO:0000313" key="3">
    <source>
        <dbReference type="EMBL" id="WZG10649.1"/>
    </source>
</evidence>
<accession>A0ABZ2WG63</accession>
<keyword evidence="4" id="KW-1185">Reference proteome</keyword>
<dbReference type="InterPro" id="IPR029050">
    <property type="entry name" value="Immunoprotect_excell_Ig-like"/>
</dbReference>
<sequence length="110" mass="12363">MLNDAYYTDERNEFADEDTPADKILKVDLTVKNNGDEDIPVGGEVKAYIDGKQAKSYPVDDELLDGLSPNRSIDGSEGFAINGNPKKIEIEYEQFLDFSNKKIIFEIDPK</sequence>
<evidence type="ECO:0000259" key="2">
    <source>
        <dbReference type="Pfam" id="PF11611"/>
    </source>
</evidence>